<dbReference type="CDD" id="cd16917">
    <property type="entry name" value="HATPase_UhpB-NarQ-NarX-like"/>
    <property type="match status" value="1"/>
</dbReference>
<dbReference type="InterPro" id="IPR050482">
    <property type="entry name" value="Sensor_HK_TwoCompSys"/>
</dbReference>
<evidence type="ECO:0000256" key="4">
    <source>
        <dbReference type="ARBA" id="ARBA00022679"/>
    </source>
</evidence>
<dbReference type="Gene3D" id="1.20.5.1930">
    <property type="match status" value="1"/>
</dbReference>
<dbReference type="PANTHER" id="PTHR24421:SF10">
    <property type="entry name" value="NITRATE_NITRITE SENSOR PROTEIN NARQ"/>
    <property type="match status" value="1"/>
</dbReference>
<dbReference type="GO" id="GO:0046983">
    <property type="term" value="F:protein dimerization activity"/>
    <property type="evidence" value="ECO:0007669"/>
    <property type="project" value="InterPro"/>
</dbReference>
<evidence type="ECO:0000313" key="12">
    <source>
        <dbReference type="Proteomes" id="UP000640274"/>
    </source>
</evidence>
<dbReference type="InterPro" id="IPR011712">
    <property type="entry name" value="Sig_transdc_His_kin_sub3_dim/P"/>
</dbReference>
<evidence type="ECO:0000256" key="5">
    <source>
        <dbReference type="ARBA" id="ARBA00022741"/>
    </source>
</evidence>
<evidence type="ECO:0000256" key="6">
    <source>
        <dbReference type="ARBA" id="ARBA00022777"/>
    </source>
</evidence>
<keyword evidence="6 11" id="KW-0418">Kinase</keyword>
<dbReference type="Proteomes" id="UP000640274">
    <property type="component" value="Unassembled WGS sequence"/>
</dbReference>
<feature type="transmembrane region" description="Helical" evidence="9">
    <location>
        <begin position="40"/>
        <end position="61"/>
    </location>
</feature>
<proteinExistence type="predicted"/>
<dbReference type="InterPro" id="IPR036890">
    <property type="entry name" value="HATPase_C_sf"/>
</dbReference>
<evidence type="ECO:0000259" key="10">
    <source>
        <dbReference type="Pfam" id="PF07730"/>
    </source>
</evidence>
<evidence type="ECO:0000256" key="1">
    <source>
        <dbReference type="ARBA" id="ARBA00000085"/>
    </source>
</evidence>
<evidence type="ECO:0000256" key="9">
    <source>
        <dbReference type="SAM" id="Phobius"/>
    </source>
</evidence>
<accession>A0A934J354</accession>
<protein>
    <recommendedName>
        <fullName evidence="2">histidine kinase</fullName>
        <ecNumber evidence="2">2.7.13.3</ecNumber>
    </recommendedName>
</protein>
<evidence type="ECO:0000256" key="8">
    <source>
        <dbReference type="ARBA" id="ARBA00023012"/>
    </source>
</evidence>
<dbReference type="GO" id="GO:0000155">
    <property type="term" value="F:phosphorelay sensor kinase activity"/>
    <property type="evidence" value="ECO:0007669"/>
    <property type="project" value="InterPro"/>
</dbReference>
<dbReference type="AlphaFoldDB" id="A0A934J354"/>
<keyword evidence="8" id="KW-0902">Two-component regulatory system</keyword>
<comment type="caution">
    <text evidence="11">The sequence shown here is derived from an EMBL/GenBank/DDBJ whole genome shotgun (WGS) entry which is preliminary data.</text>
</comment>
<dbReference type="EC" id="2.7.13.3" evidence="2"/>
<gene>
    <name evidence="11" type="ORF">JFN88_22055</name>
</gene>
<keyword evidence="9" id="KW-1133">Transmembrane helix</keyword>
<dbReference type="SUPFAM" id="SSF55874">
    <property type="entry name" value="ATPase domain of HSP90 chaperone/DNA topoisomerase II/histidine kinase"/>
    <property type="match status" value="1"/>
</dbReference>
<keyword evidence="4" id="KW-0808">Transferase</keyword>
<evidence type="ECO:0000313" key="11">
    <source>
        <dbReference type="EMBL" id="MBJ6363902.1"/>
    </source>
</evidence>
<feature type="transmembrane region" description="Helical" evidence="9">
    <location>
        <begin position="7"/>
        <end position="24"/>
    </location>
</feature>
<organism evidence="11 12">
    <name type="scientific">Paenibacillus roseus</name>
    <dbReference type="NCBI Taxonomy" id="2798579"/>
    <lineage>
        <taxon>Bacteria</taxon>
        <taxon>Bacillati</taxon>
        <taxon>Bacillota</taxon>
        <taxon>Bacilli</taxon>
        <taxon>Bacillales</taxon>
        <taxon>Paenibacillaceae</taxon>
        <taxon>Paenibacillus</taxon>
    </lineage>
</organism>
<dbReference type="Gene3D" id="3.30.565.10">
    <property type="entry name" value="Histidine kinase-like ATPase, C-terminal domain"/>
    <property type="match status" value="1"/>
</dbReference>
<evidence type="ECO:0000256" key="3">
    <source>
        <dbReference type="ARBA" id="ARBA00022553"/>
    </source>
</evidence>
<reference evidence="11" key="1">
    <citation type="submission" date="2020-12" db="EMBL/GenBank/DDBJ databases">
        <authorList>
            <person name="Huq M.A."/>
        </authorList>
    </citation>
    <scope>NUCLEOTIDE SEQUENCE</scope>
    <source>
        <strain evidence="11">MAHUQ-46</strain>
    </source>
</reference>
<keyword evidence="12" id="KW-1185">Reference proteome</keyword>
<keyword evidence="7" id="KW-0067">ATP-binding</keyword>
<dbReference type="RefSeq" id="WP_199021501.1">
    <property type="nucleotide sequence ID" value="NZ_JAELUP010000107.1"/>
</dbReference>
<sequence>MTYKQLKWLILSIPTLTIGLWEYLRHTLLLPYVSMELGNLLAPFIVFFVTITLLRKLFVVLEHAQDSLRREQSLKAALEQRQQLARELHDGISQSLFLLSVKLDKLDQVQSSIEGKQQTEQIRETVRHVYDNVRQSIAALHSSPVVTDKPWMQSMHKLLDEIREDSGLQLTLDWQLADAWLTPRQKVELLAILREALINVQKHARATTAVIQCYPHTDNGRGFVCTVTDNGIGADAENFKRKGCYGIRSMESRAAAMDWRLEIGLPDRNHNLPGEHGQGTQVTIISEGSG</sequence>
<dbReference type="EMBL" id="JAELUP010000107">
    <property type="protein sequence ID" value="MBJ6363902.1"/>
    <property type="molecule type" value="Genomic_DNA"/>
</dbReference>
<comment type="catalytic activity">
    <reaction evidence="1">
        <text>ATP + protein L-histidine = ADP + protein N-phospho-L-histidine.</text>
        <dbReference type="EC" id="2.7.13.3"/>
    </reaction>
</comment>
<dbReference type="Pfam" id="PF07730">
    <property type="entry name" value="HisKA_3"/>
    <property type="match status" value="1"/>
</dbReference>
<dbReference type="GO" id="GO:0016020">
    <property type="term" value="C:membrane"/>
    <property type="evidence" value="ECO:0007669"/>
    <property type="project" value="InterPro"/>
</dbReference>
<evidence type="ECO:0000256" key="2">
    <source>
        <dbReference type="ARBA" id="ARBA00012438"/>
    </source>
</evidence>
<keyword evidence="9" id="KW-0472">Membrane</keyword>
<dbReference type="GO" id="GO:0005524">
    <property type="term" value="F:ATP binding"/>
    <property type="evidence" value="ECO:0007669"/>
    <property type="project" value="UniProtKB-KW"/>
</dbReference>
<keyword evidence="5" id="KW-0547">Nucleotide-binding</keyword>
<dbReference type="PANTHER" id="PTHR24421">
    <property type="entry name" value="NITRATE/NITRITE SENSOR PROTEIN NARX-RELATED"/>
    <property type="match status" value="1"/>
</dbReference>
<keyword evidence="3" id="KW-0597">Phosphoprotein</keyword>
<keyword evidence="9" id="KW-0812">Transmembrane</keyword>
<name>A0A934J354_9BACL</name>
<feature type="domain" description="Signal transduction histidine kinase subgroup 3 dimerisation and phosphoacceptor" evidence="10">
    <location>
        <begin position="81"/>
        <end position="142"/>
    </location>
</feature>
<evidence type="ECO:0000256" key="7">
    <source>
        <dbReference type="ARBA" id="ARBA00022840"/>
    </source>
</evidence>